<keyword evidence="4" id="KW-1185">Reference proteome</keyword>
<protein>
    <submittedName>
        <fullName evidence="3">Glutathione S-transferase-like protein</fullName>
    </submittedName>
</protein>
<dbReference type="InterPro" id="IPR036249">
    <property type="entry name" value="Thioredoxin-like_sf"/>
</dbReference>
<name>A0A6A5YD99_9PEZI</name>
<dbReference type="Pfam" id="PF02798">
    <property type="entry name" value="GST_N"/>
    <property type="match status" value="1"/>
</dbReference>
<dbReference type="InterPro" id="IPR010987">
    <property type="entry name" value="Glutathione-S-Trfase_C-like"/>
</dbReference>
<feature type="domain" description="GST N-terminal" evidence="1">
    <location>
        <begin position="21"/>
        <end position="103"/>
    </location>
</feature>
<dbReference type="CDD" id="cd03039">
    <property type="entry name" value="GST_N_Sigma_like"/>
    <property type="match status" value="1"/>
</dbReference>
<organism evidence="3 4">
    <name type="scientific">Saccharata proteae CBS 121410</name>
    <dbReference type="NCBI Taxonomy" id="1314787"/>
    <lineage>
        <taxon>Eukaryota</taxon>
        <taxon>Fungi</taxon>
        <taxon>Dikarya</taxon>
        <taxon>Ascomycota</taxon>
        <taxon>Pezizomycotina</taxon>
        <taxon>Dothideomycetes</taxon>
        <taxon>Dothideomycetes incertae sedis</taxon>
        <taxon>Botryosphaeriales</taxon>
        <taxon>Saccharataceae</taxon>
        <taxon>Saccharata</taxon>
    </lineage>
</organism>
<dbReference type="Pfam" id="PF14497">
    <property type="entry name" value="GST_C_3"/>
    <property type="match status" value="1"/>
</dbReference>
<gene>
    <name evidence="3" type="ORF">K490DRAFT_55467</name>
</gene>
<dbReference type="GO" id="GO:0004364">
    <property type="term" value="F:glutathione transferase activity"/>
    <property type="evidence" value="ECO:0007669"/>
    <property type="project" value="TreeGrafter"/>
</dbReference>
<dbReference type="SFLD" id="SFLDS00019">
    <property type="entry name" value="Glutathione_Transferase_(cytos"/>
    <property type="match status" value="1"/>
</dbReference>
<dbReference type="PANTHER" id="PTHR11571:SF150">
    <property type="entry name" value="GLUTATHIONE S-TRANSFERASE"/>
    <property type="match status" value="1"/>
</dbReference>
<dbReference type="SUPFAM" id="SSF47616">
    <property type="entry name" value="GST C-terminal domain-like"/>
    <property type="match status" value="1"/>
</dbReference>
<evidence type="ECO:0000259" key="2">
    <source>
        <dbReference type="PROSITE" id="PS50405"/>
    </source>
</evidence>
<dbReference type="PROSITE" id="PS50405">
    <property type="entry name" value="GST_CTER"/>
    <property type="match status" value="1"/>
</dbReference>
<dbReference type="SUPFAM" id="SSF52833">
    <property type="entry name" value="Thioredoxin-like"/>
    <property type="match status" value="1"/>
</dbReference>
<dbReference type="Proteomes" id="UP000799776">
    <property type="component" value="Unassembled WGS sequence"/>
</dbReference>
<dbReference type="PANTHER" id="PTHR11571">
    <property type="entry name" value="GLUTATHIONE S-TRANSFERASE"/>
    <property type="match status" value="1"/>
</dbReference>
<dbReference type="OrthoDB" id="414243at2759"/>
<evidence type="ECO:0000313" key="4">
    <source>
        <dbReference type="Proteomes" id="UP000799776"/>
    </source>
</evidence>
<dbReference type="PROSITE" id="PS50404">
    <property type="entry name" value="GST_NTER"/>
    <property type="match status" value="1"/>
</dbReference>
<dbReference type="GO" id="GO:0006749">
    <property type="term" value="P:glutathione metabolic process"/>
    <property type="evidence" value="ECO:0007669"/>
    <property type="project" value="TreeGrafter"/>
</dbReference>
<feature type="domain" description="GST C-terminal" evidence="2">
    <location>
        <begin position="106"/>
        <end position="230"/>
    </location>
</feature>
<keyword evidence="3" id="KW-0808">Transferase</keyword>
<evidence type="ECO:0000259" key="1">
    <source>
        <dbReference type="PROSITE" id="PS50404"/>
    </source>
</evidence>
<reference evidence="3" key="1">
    <citation type="journal article" date="2020" name="Stud. Mycol.">
        <title>101 Dothideomycetes genomes: a test case for predicting lifestyles and emergence of pathogens.</title>
        <authorList>
            <person name="Haridas S."/>
            <person name="Albert R."/>
            <person name="Binder M."/>
            <person name="Bloem J."/>
            <person name="Labutti K."/>
            <person name="Salamov A."/>
            <person name="Andreopoulos B."/>
            <person name="Baker S."/>
            <person name="Barry K."/>
            <person name="Bills G."/>
            <person name="Bluhm B."/>
            <person name="Cannon C."/>
            <person name="Castanera R."/>
            <person name="Culley D."/>
            <person name="Daum C."/>
            <person name="Ezra D."/>
            <person name="Gonzalez J."/>
            <person name="Henrissat B."/>
            <person name="Kuo A."/>
            <person name="Liang C."/>
            <person name="Lipzen A."/>
            <person name="Lutzoni F."/>
            <person name="Magnuson J."/>
            <person name="Mondo S."/>
            <person name="Nolan M."/>
            <person name="Ohm R."/>
            <person name="Pangilinan J."/>
            <person name="Park H.-J."/>
            <person name="Ramirez L."/>
            <person name="Alfaro M."/>
            <person name="Sun H."/>
            <person name="Tritt A."/>
            <person name="Yoshinaga Y."/>
            <person name="Zwiers L.-H."/>
            <person name="Turgeon B."/>
            <person name="Goodwin S."/>
            <person name="Spatafora J."/>
            <person name="Crous P."/>
            <person name="Grigoriev I."/>
        </authorList>
    </citation>
    <scope>NUCLEOTIDE SEQUENCE</scope>
    <source>
        <strain evidence="3">CBS 121410</strain>
    </source>
</reference>
<dbReference type="AlphaFoldDB" id="A0A6A5YD99"/>
<dbReference type="Gene3D" id="1.20.1050.10">
    <property type="match status" value="1"/>
</dbReference>
<dbReference type="InterPro" id="IPR004046">
    <property type="entry name" value="GST_C"/>
</dbReference>
<sequence length="230" mass="26370">MPTTKQCGTPTPANDKIGGVPTMHYLDFQSRGRGQVVRLLWEDASIAYVDVRYDFSEYPSFKTTRIAEMNPTATIPVVELGGKILTQSYAMLRHFARQLGEYEGETEEEMFWADRICDITIDWRTLFVQAFLSPDKDTEYPKHMEGDRKNFLRALETHLSANELAQRGPYVIGDRITYADLVLYQICHDENLTQDGRKGLQQYPRLAKLVDAVEARPNVKAFMSSDRYKG</sequence>
<dbReference type="EMBL" id="ML978715">
    <property type="protein sequence ID" value="KAF2088844.1"/>
    <property type="molecule type" value="Genomic_DNA"/>
</dbReference>
<dbReference type="InterPro" id="IPR040079">
    <property type="entry name" value="Glutathione_S-Trfase"/>
</dbReference>
<dbReference type="CDD" id="cd03192">
    <property type="entry name" value="GST_C_Sigma_like"/>
    <property type="match status" value="1"/>
</dbReference>
<dbReference type="InterPro" id="IPR050213">
    <property type="entry name" value="GST_superfamily"/>
</dbReference>
<dbReference type="InterPro" id="IPR036282">
    <property type="entry name" value="Glutathione-S-Trfase_C_sf"/>
</dbReference>
<dbReference type="Gene3D" id="3.40.30.10">
    <property type="entry name" value="Glutaredoxin"/>
    <property type="match status" value="1"/>
</dbReference>
<proteinExistence type="predicted"/>
<accession>A0A6A5YD99</accession>
<dbReference type="InterPro" id="IPR004045">
    <property type="entry name" value="Glutathione_S-Trfase_N"/>
</dbReference>
<evidence type="ECO:0000313" key="3">
    <source>
        <dbReference type="EMBL" id="KAF2088844.1"/>
    </source>
</evidence>